<reference evidence="1" key="1">
    <citation type="submission" date="2022-02" db="EMBL/GenBank/DDBJ databases">
        <title>Atlantic sturgeon de novo genome assembly.</title>
        <authorList>
            <person name="Stock M."/>
            <person name="Klopp C."/>
            <person name="Guiguen Y."/>
            <person name="Cabau C."/>
            <person name="Parinello H."/>
            <person name="Santidrian Yebra-Pimentel E."/>
            <person name="Kuhl H."/>
            <person name="Dirks R.P."/>
            <person name="Guessner J."/>
            <person name="Wuertz S."/>
            <person name="Du K."/>
            <person name="Schartl M."/>
        </authorList>
    </citation>
    <scope>NUCLEOTIDE SEQUENCE</scope>
    <source>
        <strain evidence="1">STURGEONOMICS-FGT-2020</strain>
        <tissue evidence="1">Whole blood</tissue>
    </source>
</reference>
<sequence length="88" mass="9151">MEFGKEMLREKANVVITEAAKSAQGVVDNMMGDGQKKPETGGIGGAGGFLSNLAKPAQDAVMGAMQDSGTKQTENAALDPLKMAKSFF</sequence>
<accession>A0AAD8G5C4</accession>
<gene>
    <name evidence="1" type="ORF">AOXY_G14756</name>
</gene>
<dbReference type="Proteomes" id="UP001230051">
    <property type="component" value="Unassembled WGS sequence"/>
</dbReference>
<proteinExistence type="predicted"/>
<dbReference type="EMBL" id="JAGXEW010000013">
    <property type="protein sequence ID" value="KAK1164449.1"/>
    <property type="molecule type" value="Genomic_DNA"/>
</dbReference>
<comment type="caution">
    <text evidence="1">The sequence shown here is derived from an EMBL/GenBank/DDBJ whole genome shotgun (WGS) entry which is preliminary data.</text>
</comment>
<organism evidence="1 2">
    <name type="scientific">Acipenser oxyrinchus oxyrinchus</name>
    <dbReference type="NCBI Taxonomy" id="40147"/>
    <lineage>
        <taxon>Eukaryota</taxon>
        <taxon>Metazoa</taxon>
        <taxon>Chordata</taxon>
        <taxon>Craniata</taxon>
        <taxon>Vertebrata</taxon>
        <taxon>Euteleostomi</taxon>
        <taxon>Actinopterygii</taxon>
        <taxon>Chondrostei</taxon>
        <taxon>Acipenseriformes</taxon>
        <taxon>Acipenseridae</taxon>
        <taxon>Acipenser</taxon>
    </lineage>
</organism>
<dbReference type="AlphaFoldDB" id="A0AAD8G5C4"/>
<keyword evidence="2" id="KW-1185">Reference proteome</keyword>
<evidence type="ECO:0000313" key="2">
    <source>
        <dbReference type="Proteomes" id="UP001230051"/>
    </source>
</evidence>
<evidence type="ECO:0000313" key="1">
    <source>
        <dbReference type="EMBL" id="KAK1164449.1"/>
    </source>
</evidence>
<protein>
    <submittedName>
        <fullName evidence="1">Uncharacterized protein</fullName>
    </submittedName>
</protein>
<name>A0AAD8G5C4_ACIOX</name>